<dbReference type="Proteomes" id="UP000434582">
    <property type="component" value="Unassembled WGS sequence"/>
</dbReference>
<sequence length="71" mass="7615">MSDTHPRKLRAPAAAVYLGLSASTLAKMRLRGDGPVYSKAGPRIVLYDVADLDVWLAGRRRTSTSDTGGRA</sequence>
<dbReference type="AlphaFoldDB" id="A0A7X1ZE50"/>
<comment type="caution">
    <text evidence="2">The sequence shown here is derived from an EMBL/GenBank/DDBJ whole genome shotgun (WGS) entry which is preliminary data.</text>
</comment>
<gene>
    <name evidence="2" type="ORF">GHC57_10140</name>
</gene>
<dbReference type="RefSeq" id="WP_153343786.1">
    <property type="nucleotide sequence ID" value="NZ_WIVE01000028.1"/>
</dbReference>
<keyword evidence="3" id="KW-1185">Reference proteome</keyword>
<organism evidence="2 3">
    <name type="scientific">Roseospira navarrensis</name>
    <dbReference type="NCBI Taxonomy" id="140058"/>
    <lineage>
        <taxon>Bacteria</taxon>
        <taxon>Pseudomonadati</taxon>
        <taxon>Pseudomonadota</taxon>
        <taxon>Alphaproteobacteria</taxon>
        <taxon>Rhodospirillales</taxon>
        <taxon>Rhodospirillaceae</taxon>
        <taxon>Roseospira</taxon>
    </lineage>
</organism>
<name>A0A7X1ZE50_9PROT</name>
<feature type="domain" description="Helix-turn-helix" evidence="1">
    <location>
        <begin position="11"/>
        <end position="60"/>
    </location>
</feature>
<dbReference type="SUPFAM" id="SSF46955">
    <property type="entry name" value="Putative DNA-binding domain"/>
    <property type="match status" value="1"/>
</dbReference>
<dbReference type="OrthoDB" id="9806994at2"/>
<evidence type="ECO:0000259" key="1">
    <source>
        <dbReference type="Pfam" id="PF12728"/>
    </source>
</evidence>
<dbReference type="InterPro" id="IPR041657">
    <property type="entry name" value="HTH_17"/>
</dbReference>
<dbReference type="InterPro" id="IPR009061">
    <property type="entry name" value="DNA-bd_dom_put_sf"/>
</dbReference>
<dbReference type="Pfam" id="PF12728">
    <property type="entry name" value="HTH_17"/>
    <property type="match status" value="1"/>
</dbReference>
<accession>A0A7X1ZE50</accession>
<reference evidence="2 3" key="1">
    <citation type="submission" date="2019-10" db="EMBL/GenBank/DDBJ databases">
        <title>Draft whole-genome sequence of the purple nonsulfur photosynthetic bacterium Roseospira navarrensis DSM 15114.</title>
        <authorList>
            <person name="Kyndt J.A."/>
            <person name="Meyer T.E."/>
        </authorList>
    </citation>
    <scope>NUCLEOTIDE SEQUENCE [LARGE SCALE GENOMIC DNA]</scope>
    <source>
        <strain evidence="2 3">DSM 15114</strain>
    </source>
</reference>
<dbReference type="EMBL" id="WIVE01000028">
    <property type="protein sequence ID" value="MQX36875.1"/>
    <property type="molecule type" value="Genomic_DNA"/>
</dbReference>
<evidence type="ECO:0000313" key="2">
    <source>
        <dbReference type="EMBL" id="MQX36875.1"/>
    </source>
</evidence>
<proteinExistence type="predicted"/>
<evidence type="ECO:0000313" key="3">
    <source>
        <dbReference type="Proteomes" id="UP000434582"/>
    </source>
</evidence>
<protein>
    <submittedName>
        <fullName evidence="2">Helix-turn-helix domain-containing protein</fullName>
    </submittedName>
</protein>